<dbReference type="GO" id="GO:0016757">
    <property type="term" value="F:glycosyltransferase activity"/>
    <property type="evidence" value="ECO:0007669"/>
    <property type="project" value="UniProtKB-KW"/>
</dbReference>
<dbReference type="NCBIfam" id="NF005592">
    <property type="entry name" value="PRK07322.1"/>
    <property type="match status" value="1"/>
</dbReference>
<dbReference type="Proteomes" id="UP000095709">
    <property type="component" value="Unassembled WGS sequence"/>
</dbReference>
<dbReference type="Gene3D" id="3.40.50.2020">
    <property type="match status" value="1"/>
</dbReference>
<dbReference type="AlphaFoldDB" id="A0A174ILM8"/>
<evidence type="ECO:0000313" key="2">
    <source>
        <dbReference type="EMBL" id="CUO85835.1"/>
    </source>
</evidence>
<feature type="domain" description="Phosphoribosyltransferase" evidence="1">
    <location>
        <begin position="50"/>
        <end position="168"/>
    </location>
</feature>
<evidence type="ECO:0000259" key="1">
    <source>
        <dbReference type="Pfam" id="PF00156"/>
    </source>
</evidence>
<protein>
    <submittedName>
        <fullName evidence="2">Adenine phosphoribosyltransferase</fullName>
    </submittedName>
</protein>
<dbReference type="PANTHER" id="PTHR43218">
    <property type="entry name" value="PHOSPHORIBOSYLTRANSFERASE-RELATED"/>
    <property type="match status" value="1"/>
</dbReference>
<dbReference type="InterPro" id="IPR000836">
    <property type="entry name" value="PRTase_dom"/>
</dbReference>
<dbReference type="RefSeq" id="WP_055265514.1">
    <property type="nucleotide sequence ID" value="NZ_CZAL01000003.1"/>
</dbReference>
<gene>
    <name evidence="2" type="ORF">ERS852498_00649</name>
</gene>
<name>A0A174ILM8_9FIRM</name>
<evidence type="ECO:0000313" key="3">
    <source>
        <dbReference type="Proteomes" id="UP000095709"/>
    </source>
</evidence>
<dbReference type="Pfam" id="PF00156">
    <property type="entry name" value="Pribosyltran"/>
    <property type="match status" value="1"/>
</dbReference>
<dbReference type="PANTHER" id="PTHR43218:SF1">
    <property type="entry name" value="PHOSPHORIBOSYLTRANSFERASE"/>
    <property type="match status" value="1"/>
</dbReference>
<organism evidence="2 3">
    <name type="scientific">Fusicatenibacter saccharivorans</name>
    <dbReference type="NCBI Taxonomy" id="1150298"/>
    <lineage>
        <taxon>Bacteria</taxon>
        <taxon>Bacillati</taxon>
        <taxon>Bacillota</taxon>
        <taxon>Clostridia</taxon>
        <taxon>Lachnospirales</taxon>
        <taxon>Lachnospiraceae</taxon>
        <taxon>Fusicatenibacter</taxon>
    </lineage>
</organism>
<dbReference type="EMBL" id="CZAL01000003">
    <property type="protein sequence ID" value="CUO85835.1"/>
    <property type="molecule type" value="Genomic_DNA"/>
</dbReference>
<reference evidence="2 3" key="1">
    <citation type="submission" date="2015-09" db="EMBL/GenBank/DDBJ databases">
        <authorList>
            <consortium name="Pathogen Informatics"/>
        </authorList>
    </citation>
    <scope>NUCLEOTIDE SEQUENCE [LARGE SCALE GENOMIC DNA]</scope>
    <source>
        <strain evidence="2 3">2789STDY5834885</strain>
    </source>
</reference>
<dbReference type="InterPro" id="IPR029057">
    <property type="entry name" value="PRTase-like"/>
</dbReference>
<accession>A0A174ILM8</accession>
<keyword evidence="2" id="KW-0808">Transferase</keyword>
<dbReference type="SUPFAM" id="SSF53271">
    <property type="entry name" value="PRTase-like"/>
    <property type="match status" value="1"/>
</dbReference>
<sequence>MKEYSMELCGVKRTLPFIPISEEMAFASFVVLGDTELVSACAPELAAKIGEVDAIVTAEAKGIALAYEVSKELGHKEFIVARKSTKSYMKDVVSASVHSITTAGEQHLCLDGKDADKIRGKRVCLLDDVISTGESLHALECLMANASAEVVKKAAILAEGDAADRKDIVFLQKLPLFKKTGDGEYEVIE</sequence>
<dbReference type="CDD" id="cd06223">
    <property type="entry name" value="PRTases_typeI"/>
    <property type="match status" value="1"/>
</dbReference>
<keyword evidence="2" id="KW-0328">Glycosyltransferase</keyword>
<proteinExistence type="predicted"/>